<reference evidence="1" key="2">
    <citation type="submission" date="2021-10" db="EMBL/GenBank/DDBJ databases">
        <authorList>
            <person name="Piombo E."/>
        </authorList>
    </citation>
    <scope>NUCLEOTIDE SEQUENCE</scope>
</reference>
<proteinExistence type="predicted"/>
<organism evidence="1 2">
    <name type="scientific">Clonostachys rosea f. rosea IK726</name>
    <dbReference type="NCBI Taxonomy" id="1349383"/>
    <lineage>
        <taxon>Eukaryota</taxon>
        <taxon>Fungi</taxon>
        <taxon>Dikarya</taxon>
        <taxon>Ascomycota</taxon>
        <taxon>Pezizomycotina</taxon>
        <taxon>Sordariomycetes</taxon>
        <taxon>Hypocreomycetidae</taxon>
        <taxon>Hypocreales</taxon>
        <taxon>Bionectriaceae</taxon>
        <taxon>Clonostachys</taxon>
    </lineage>
</organism>
<name>A0ACA9UBX4_BIOOC</name>
<evidence type="ECO:0000313" key="1">
    <source>
        <dbReference type="EMBL" id="CAG9950835.1"/>
    </source>
</evidence>
<protein>
    <submittedName>
        <fullName evidence="1">Uncharacterized protein</fullName>
    </submittedName>
</protein>
<comment type="caution">
    <text evidence="1">The sequence shown here is derived from an EMBL/GenBank/DDBJ whole genome shotgun (WGS) entry which is preliminary data.</text>
</comment>
<gene>
    <name evidence="1" type="ORF">CRV2_00019528</name>
</gene>
<accession>A0ACA9UBX4</accession>
<dbReference type="Proteomes" id="UP000836387">
    <property type="component" value="Unassembled WGS sequence"/>
</dbReference>
<evidence type="ECO:0000313" key="2">
    <source>
        <dbReference type="Proteomes" id="UP000836387"/>
    </source>
</evidence>
<sequence length="145" mass="16151">MAIAVGSCSELFRPEKRGPVSAIVVLMGFFGPGLGPVVGAYATVQHNWRWTQYSLLIIAAVALAFSLVAKETFHPVIRRRIAIKIGLPVDPSPPASKRLHEFLSNSVLHPVRMLLLEPIVTYLLRRRGLWHPVQLLRCCSLRIHA</sequence>
<dbReference type="EMBL" id="CADEHS020000198">
    <property type="protein sequence ID" value="CAG9950835.1"/>
    <property type="molecule type" value="Genomic_DNA"/>
</dbReference>
<keyword evidence="2" id="KW-1185">Reference proteome</keyword>
<reference evidence="1" key="1">
    <citation type="submission" date="2020-04" db="EMBL/GenBank/DDBJ databases">
        <authorList>
            <person name="Broberg M."/>
        </authorList>
    </citation>
    <scope>NUCLEOTIDE SEQUENCE</scope>
</reference>